<dbReference type="RefSeq" id="XP_007766227.1">
    <property type="nucleotide sequence ID" value="XM_007768037.1"/>
</dbReference>
<accession>A0A5M3N0Z5</accession>
<feature type="region of interest" description="Disordered" evidence="1">
    <location>
        <begin position="25"/>
        <end position="65"/>
    </location>
</feature>
<reference evidence="3" key="1">
    <citation type="journal article" date="2012" name="Science">
        <title>The Paleozoic origin of enzymatic lignin decomposition reconstructed from 31 fungal genomes.</title>
        <authorList>
            <person name="Floudas D."/>
            <person name="Binder M."/>
            <person name="Riley R."/>
            <person name="Barry K."/>
            <person name="Blanchette R.A."/>
            <person name="Henrissat B."/>
            <person name="Martinez A.T."/>
            <person name="Otillar R."/>
            <person name="Spatafora J.W."/>
            <person name="Yadav J.S."/>
            <person name="Aerts A."/>
            <person name="Benoit I."/>
            <person name="Boyd A."/>
            <person name="Carlson A."/>
            <person name="Copeland A."/>
            <person name="Coutinho P.M."/>
            <person name="de Vries R.P."/>
            <person name="Ferreira P."/>
            <person name="Findley K."/>
            <person name="Foster B."/>
            <person name="Gaskell J."/>
            <person name="Glotzer D."/>
            <person name="Gorecki P."/>
            <person name="Heitman J."/>
            <person name="Hesse C."/>
            <person name="Hori C."/>
            <person name="Igarashi K."/>
            <person name="Jurgens J.A."/>
            <person name="Kallen N."/>
            <person name="Kersten P."/>
            <person name="Kohler A."/>
            <person name="Kuees U."/>
            <person name="Kumar T.K.A."/>
            <person name="Kuo A."/>
            <person name="LaButti K."/>
            <person name="Larrondo L.F."/>
            <person name="Lindquist E."/>
            <person name="Ling A."/>
            <person name="Lombard V."/>
            <person name="Lucas S."/>
            <person name="Lundell T."/>
            <person name="Martin R."/>
            <person name="McLaughlin D.J."/>
            <person name="Morgenstern I."/>
            <person name="Morin E."/>
            <person name="Murat C."/>
            <person name="Nagy L.G."/>
            <person name="Nolan M."/>
            <person name="Ohm R.A."/>
            <person name="Patyshakuliyeva A."/>
            <person name="Rokas A."/>
            <person name="Ruiz-Duenas F.J."/>
            <person name="Sabat G."/>
            <person name="Salamov A."/>
            <person name="Samejima M."/>
            <person name="Schmutz J."/>
            <person name="Slot J.C."/>
            <person name="St John F."/>
            <person name="Stenlid J."/>
            <person name="Sun H."/>
            <person name="Sun S."/>
            <person name="Syed K."/>
            <person name="Tsang A."/>
            <person name="Wiebenga A."/>
            <person name="Young D."/>
            <person name="Pisabarro A."/>
            <person name="Eastwood D.C."/>
            <person name="Martin F."/>
            <person name="Cullen D."/>
            <person name="Grigoriev I.V."/>
            <person name="Hibbett D.S."/>
        </authorList>
    </citation>
    <scope>NUCLEOTIDE SEQUENCE [LARGE SCALE GENOMIC DNA]</scope>
    <source>
        <strain evidence="3">RWD-64-598 SS2</strain>
    </source>
</reference>
<sequence length="82" mass="9653">MELDEPTRERQSLIGRRWIHQDRPITDAEPRVTSSERLVRATASARPQRTQAKARGSQRKKEKVRHGMCIDARMDLWAHVRH</sequence>
<keyword evidence="3" id="KW-1185">Reference proteome</keyword>
<evidence type="ECO:0000256" key="1">
    <source>
        <dbReference type="SAM" id="MobiDB-lite"/>
    </source>
</evidence>
<organism evidence="2 3">
    <name type="scientific">Coniophora puteana (strain RWD-64-598)</name>
    <name type="common">Brown rot fungus</name>
    <dbReference type="NCBI Taxonomy" id="741705"/>
    <lineage>
        <taxon>Eukaryota</taxon>
        <taxon>Fungi</taxon>
        <taxon>Dikarya</taxon>
        <taxon>Basidiomycota</taxon>
        <taxon>Agaricomycotina</taxon>
        <taxon>Agaricomycetes</taxon>
        <taxon>Agaricomycetidae</taxon>
        <taxon>Boletales</taxon>
        <taxon>Coniophorineae</taxon>
        <taxon>Coniophoraceae</taxon>
        <taxon>Coniophora</taxon>
    </lineage>
</organism>
<name>A0A5M3N0Z5_CONPW</name>
<comment type="caution">
    <text evidence="2">The sequence shown here is derived from an EMBL/GenBank/DDBJ whole genome shotgun (WGS) entry which is preliminary data.</text>
</comment>
<feature type="compositionally biased region" description="Basic residues" evidence="1">
    <location>
        <begin position="56"/>
        <end position="65"/>
    </location>
</feature>
<dbReference type="AlphaFoldDB" id="A0A5M3N0Z5"/>
<protein>
    <submittedName>
        <fullName evidence="2">Uncharacterized protein</fullName>
    </submittedName>
</protein>
<gene>
    <name evidence="2" type="ORF">CONPUDRAFT_88716</name>
</gene>
<dbReference type="GeneID" id="19211273"/>
<dbReference type="KEGG" id="cput:CONPUDRAFT_88716"/>
<evidence type="ECO:0000313" key="2">
    <source>
        <dbReference type="EMBL" id="EIW84561.1"/>
    </source>
</evidence>
<proteinExistence type="predicted"/>
<dbReference type="Proteomes" id="UP000053558">
    <property type="component" value="Unassembled WGS sequence"/>
</dbReference>
<evidence type="ECO:0000313" key="3">
    <source>
        <dbReference type="Proteomes" id="UP000053558"/>
    </source>
</evidence>
<dbReference type="EMBL" id="JH711575">
    <property type="protein sequence ID" value="EIW84561.1"/>
    <property type="molecule type" value="Genomic_DNA"/>
</dbReference>